<proteinExistence type="predicted"/>
<evidence type="ECO:0000256" key="1">
    <source>
        <dbReference type="SAM" id="SignalP"/>
    </source>
</evidence>
<dbReference type="AlphaFoldDB" id="A0A1I3PE93"/>
<dbReference type="RefSeq" id="WP_090059862.1">
    <property type="nucleotide sequence ID" value="NZ_FORH01000002.1"/>
</dbReference>
<dbReference type="Gene3D" id="2.40.128.520">
    <property type="match status" value="1"/>
</dbReference>
<dbReference type="EMBL" id="FORH01000002">
    <property type="protein sequence ID" value="SFJ19858.1"/>
    <property type="molecule type" value="Genomic_DNA"/>
</dbReference>
<dbReference type="OrthoDB" id="9811671at2"/>
<name>A0A1I3PE93_9RHOB</name>
<accession>A0A1I3PE93</accession>
<evidence type="ECO:0000259" key="2">
    <source>
        <dbReference type="Pfam" id="PF09917"/>
    </source>
</evidence>
<evidence type="ECO:0000313" key="3">
    <source>
        <dbReference type="EMBL" id="SFJ19858.1"/>
    </source>
</evidence>
<dbReference type="PANTHER" id="PTHR36919:SF2">
    <property type="entry name" value="BLL6627 PROTEIN"/>
    <property type="match status" value="1"/>
</dbReference>
<feature type="signal peptide" evidence="1">
    <location>
        <begin position="1"/>
        <end position="20"/>
    </location>
</feature>
<dbReference type="STRING" id="588602.SAMN04487991_1650"/>
<feature type="chain" id="PRO_5011612650" evidence="1">
    <location>
        <begin position="21"/>
        <end position="128"/>
    </location>
</feature>
<dbReference type="Pfam" id="PF09917">
    <property type="entry name" value="DUF2147"/>
    <property type="match status" value="1"/>
</dbReference>
<dbReference type="PANTHER" id="PTHR36919">
    <property type="entry name" value="BLR1215 PROTEIN"/>
    <property type="match status" value="1"/>
</dbReference>
<keyword evidence="4" id="KW-1185">Reference proteome</keyword>
<reference evidence="4" key="1">
    <citation type="submission" date="2016-10" db="EMBL/GenBank/DDBJ databases">
        <authorList>
            <person name="Varghese N."/>
            <person name="Submissions S."/>
        </authorList>
    </citation>
    <scope>NUCLEOTIDE SEQUENCE [LARGE SCALE GENOMIC DNA]</scope>
    <source>
        <strain evidence="4">DSM 26471</strain>
    </source>
</reference>
<evidence type="ECO:0000313" key="4">
    <source>
        <dbReference type="Proteomes" id="UP000199630"/>
    </source>
</evidence>
<organism evidence="3 4">
    <name type="scientific">Celeribacter neptunius</name>
    <dbReference type="NCBI Taxonomy" id="588602"/>
    <lineage>
        <taxon>Bacteria</taxon>
        <taxon>Pseudomonadati</taxon>
        <taxon>Pseudomonadota</taxon>
        <taxon>Alphaproteobacteria</taxon>
        <taxon>Rhodobacterales</taxon>
        <taxon>Roseobacteraceae</taxon>
        <taxon>Celeribacter</taxon>
    </lineage>
</organism>
<protein>
    <submittedName>
        <fullName evidence="3">Uncharacterized conserved protein, DUF2147 family</fullName>
    </submittedName>
</protein>
<feature type="domain" description="DUF2147" evidence="2">
    <location>
        <begin position="26"/>
        <end position="126"/>
    </location>
</feature>
<dbReference type="Proteomes" id="UP000199630">
    <property type="component" value="Unassembled WGS sequence"/>
</dbReference>
<sequence>MKKLALAAMTALTMAAPAFAADPVIGTWKTQVDDGHYAHIKIAACGAQICGTIAKAFDANGPVQSENVGKPIVWDMVPQGGGSYKQGKIWQPSTGKVYNSKMSLTGNSLKVSGCVGPICKGQTWTRLQ</sequence>
<keyword evidence="1" id="KW-0732">Signal</keyword>
<dbReference type="InterPro" id="IPR019223">
    <property type="entry name" value="DUF2147"/>
</dbReference>
<gene>
    <name evidence="3" type="ORF">SAMN04487991_1650</name>
</gene>